<dbReference type="CDD" id="cd07765">
    <property type="entry name" value="KRAB_A-box"/>
    <property type="match status" value="1"/>
</dbReference>
<dbReference type="Gene3D" id="6.10.140.140">
    <property type="match status" value="1"/>
</dbReference>
<dbReference type="PROSITE" id="PS50805">
    <property type="entry name" value="KRAB"/>
    <property type="match status" value="1"/>
</dbReference>
<dbReference type="GeneTree" id="ENSGT01030000235032"/>
<dbReference type="GO" id="GO:0006355">
    <property type="term" value="P:regulation of DNA-templated transcription"/>
    <property type="evidence" value="ECO:0007669"/>
    <property type="project" value="InterPro"/>
</dbReference>
<feature type="region of interest" description="Disordered" evidence="1">
    <location>
        <begin position="83"/>
        <end position="107"/>
    </location>
</feature>
<dbReference type="InterPro" id="IPR036051">
    <property type="entry name" value="KRAB_dom_sf"/>
</dbReference>
<proteinExistence type="predicted"/>
<accession>A0A8C0J1T0</accession>
<dbReference type="PANTHER" id="PTHR23232:SF142">
    <property type="entry name" value="GASTRULA ZINC FINGER PROTEIN XLCGF57.1-LIKE-RELATED"/>
    <property type="match status" value="1"/>
</dbReference>
<organism evidence="3 4">
    <name type="scientific">Chelonoidis abingdonii</name>
    <name type="common">Abingdon island giant tortoise</name>
    <name type="synonym">Testudo abingdonii</name>
    <dbReference type="NCBI Taxonomy" id="106734"/>
    <lineage>
        <taxon>Eukaryota</taxon>
        <taxon>Metazoa</taxon>
        <taxon>Chordata</taxon>
        <taxon>Craniata</taxon>
        <taxon>Vertebrata</taxon>
        <taxon>Euteleostomi</taxon>
        <taxon>Archelosauria</taxon>
        <taxon>Testudinata</taxon>
        <taxon>Testudines</taxon>
        <taxon>Cryptodira</taxon>
        <taxon>Durocryptodira</taxon>
        <taxon>Testudinoidea</taxon>
        <taxon>Testudinidae</taxon>
        <taxon>Chelonoidis</taxon>
    </lineage>
</organism>
<dbReference type="SMART" id="SM00349">
    <property type="entry name" value="KRAB"/>
    <property type="match status" value="1"/>
</dbReference>
<feature type="domain" description="KRAB" evidence="2">
    <location>
        <begin position="30"/>
        <end position="99"/>
    </location>
</feature>
<dbReference type="SUPFAM" id="SSF109640">
    <property type="entry name" value="KRAB domain (Kruppel-associated box)"/>
    <property type="match status" value="1"/>
</dbReference>
<keyword evidence="4" id="KW-1185">Reference proteome</keyword>
<dbReference type="Pfam" id="PF01352">
    <property type="entry name" value="KRAB"/>
    <property type="match status" value="1"/>
</dbReference>
<evidence type="ECO:0000259" key="2">
    <source>
        <dbReference type="PROSITE" id="PS50805"/>
    </source>
</evidence>
<protein>
    <recommendedName>
        <fullName evidence="2">KRAB domain-containing protein</fullName>
    </recommendedName>
</protein>
<dbReference type="InterPro" id="IPR050169">
    <property type="entry name" value="Krueppel_C2H2_ZnF"/>
</dbReference>
<feature type="region of interest" description="Disordered" evidence="1">
    <location>
        <begin position="1"/>
        <end position="20"/>
    </location>
</feature>
<feature type="compositionally biased region" description="Basic and acidic residues" evidence="1">
    <location>
        <begin position="83"/>
        <end position="100"/>
    </location>
</feature>
<dbReference type="Ensembl" id="ENSCABT00000027779.1">
    <property type="protein sequence ID" value="ENSCABP00000025347.1"/>
    <property type="gene ID" value="ENSCABG00000018655.1"/>
</dbReference>
<dbReference type="AlphaFoldDB" id="A0A8C0J1T0"/>
<feature type="compositionally biased region" description="Basic and acidic residues" evidence="1">
    <location>
        <begin position="1"/>
        <end position="15"/>
    </location>
</feature>
<sequence length="107" mass="12303">VCNDHESLYPIRPEESGGAEQGWFVSQRPMTFEDVAVYFTKEEWKKLAGWQRELYRHVMLENYELLASLGELLGHSLHRVGWDQEPHVGDSQDLRAREPPKGPGPGE</sequence>
<name>A0A8C0J1T0_CHEAB</name>
<dbReference type="Proteomes" id="UP000694404">
    <property type="component" value="Unplaced"/>
</dbReference>
<dbReference type="InterPro" id="IPR001909">
    <property type="entry name" value="KRAB"/>
</dbReference>
<evidence type="ECO:0000256" key="1">
    <source>
        <dbReference type="SAM" id="MobiDB-lite"/>
    </source>
</evidence>
<evidence type="ECO:0000313" key="4">
    <source>
        <dbReference type="Proteomes" id="UP000694404"/>
    </source>
</evidence>
<evidence type="ECO:0000313" key="3">
    <source>
        <dbReference type="Ensembl" id="ENSCABP00000025347.1"/>
    </source>
</evidence>
<dbReference type="PANTHER" id="PTHR23232">
    <property type="entry name" value="KRAB DOMAIN C2H2 ZINC FINGER"/>
    <property type="match status" value="1"/>
</dbReference>
<reference evidence="3" key="2">
    <citation type="submission" date="2025-09" db="UniProtKB">
        <authorList>
            <consortium name="Ensembl"/>
        </authorList>
    </citation>
    <scope>IDENTIFICATION</scope>
</reference>
<reference evidence="3" key="1">
    <citation type="submission" date="2025-08" db="UniProtKB">
        <authorList>
            <consortium name="Ensembl"/>
        </authorList>
    </citation>
    <scope>IDENTIFICATION</scope>
</reference>